<accession>A0ABP8QPN4</accession>
<evidence type="ECO:0000259" key="9">
    <source>
        <dbReference type="Pfam" id="PF13291"/>
    </source>
</evidence>
<evidence type="ECO:0000256" key="6">
    <source>
        <dbReference type="ARBA" id="ARBA00023136"/>
    </source>
</evidence>
<feature type="domain" description="MgtC/SapB/SrpB/YhiD N-terminal" evidence="8">
    <location>
        <begin position="6"/>
        <end position="133"/>
    </location>
</feature>
<dbReference type="SUPFAM" id="SSF55021">
    <property type="entry name" value="ACT-like"/>
    <property type="match status" value="1"/>
</dbReference>
<dbReference type="PANTHER" id="PTHR33778:SF1">
    <property type="entry name" value="MAGNESIUM TRANSPORTER YHID-RELATED"/>
    <property type="match status" value="1"/>
</dbReference>
<comment type="subcellular location">
    <subcellularLocation>
        <location evidence="1">Cell membrane</location>
        <topology evidence="1">Multi-pass membrane protein</topology>
    </subcellularLocation>
</comment>
<gene>
    <name evidence="10" type="ORF">GCM10023191_061860</name>
</gene>
<keyword evidence="3" id="KW-1003">Cell membrane</keyword>
<dbReference type="Pfam" id="PF02308">
    <property type="entry name" value="MgtC"/>
    <property type="match status" value="1"/>
</dbReference>
<feature type="domain" description="ACT" evidence="9">
    <location>
        <begin position="144"/>
        <end position="214"/>
    </location>
</feature>
<keyword evidence="6 7" id="KW-0472">Membrane</keyword>
<dbReference type="PRINTS" id="PR01837">
    <property type="entry name" value="MGTCSAPBPROT"/>
</dbReference>
<keyword evidence="5 7" id="KW-1133">Transmembrane helix</keyword>
<feature type="transmembrane region" description="Helical" evidence="7">
    <location>
        <begin position="113"/>
        <end position="134"/>
    </location>
</feature>
<dbReference type="Pfam" id="PF13291">
    <property type="entry name" value="ACT_4"/>
    <property type="match status" value="1"/>
</dbReference>
<dbReference type="InterPro" id="IPR002912">
    <property type="entry name" value="ACT_dom"/>
</dbReference>
<dbReference type="Proteomes" id="UP001500503">
    <property type="component" value="Unassembled WGS sequence"/>
</dbReference>
<evidence type="ECO:0000259" key="8">
    <source>
        <dbReference type="Pfam" id="PF02308"/>
    </source>
</evidence>
<comment type="similarity">
    <text evidence="2">Belongs to the MgtC/SapB family.</text>
</comment>
<evidence type="ECO:0000256" key="3">
    <source>
        <dbReference type="ARBA" id="ARBA00022475"/>
    </source>
</evidence>
<keyword evidence="4 7" id="KW-0812">Transmembrane</keyword>
<dbReference type="PANTHER" id="PTHR33778">
    <property type="entry name" value="PROTEIN MGTC"/>
    <property type="match status" value="1"/>
</dbReference>
<feature type="transmembrane region" description="Helical" evidence="7">
    <location>
        <begin position="90"/>
        <end position="107"/>
    </location>
</feature>
<evidence type="ECO:0000313" key="10">
    <source>
        <dbReference type="EMBL" id="GAA4505730.1"/>
    </source>
</evidence>
<organism evidence="10 11">
    <name type="scientific">Actinoallomurus oryzae</name>
    <dbReference type="NCBI Taxonomy" id="502180"/>
    <lineage>
        <taxon>Bacteria</taxon>
        <taxon>Bacillati</taxon>
        <taxon>Actinomycetota</taxon>
        <taxon>Actinomycetes</taxon>
        <taxon>Streptosporangiales</taxon>
        <taxon>Thermomonosporaceae</taxon>
        <taxon>Actinoallomurus</taxon>
    </lineage>
</organism>
<protein>
    <submittedName>
        <fullName evidence="10">MgtC/SapB family protein</fullName>
    </submittedName>
</protein>
<evidence type="ECO:0000256" key="2">
    <source>
        <dbReference type="ARBA" id="ARBA00009298"/>
    </source>
</evidence>
<feature type="transmembrane region" description="Helical" evidence="7">
    <location>
        <begin position="34"/>
        <end position="50"/>
    </location>
</feature>
<name>A0ABP8QPN4_9ACTN</name>
<dbReference type="Gene3D" id="3.30.70.260">
    <property type="match status" value="1"/>
</dbReference>
<evidence type="ECO:0000313" key="11">
    <source>
        <dbReference type="Proteomes" id="UP001500503"/>
    </source>
</evidence>
<evidence type="ECO:0000256" key="1">
    <source>
        <dbReference type="ARBA" id="ARBA00004651"/>
    </source>
</evidence>
<dbReference type="InterPro" id="IPR045865">
    <property type="entry name" value="ACT-like_dom_sf"/>
</dbReference>
<dbReference type="InterPro" id="IPR003416">
    <property type="entry name" value="MgtC/SapB/SrpB/YhiD_fam"/>
</dbReference>
<comment type="caution">
    <text evidence="10">The sequence shown here is derived from an EMBL/GenBank/DDBJ whole genome shotgun (WGS) entry which is preliminary data.</text>
</comment>
<reference evidence="11" key="1">
    <citation type="journal article" date="2019" name="Int. J. Syst. Evol. Microbiol.">
        <title>The Global Catalogue of Microorganisms (GCM) 10K type strain sequencing project: providing services to taxonomists for standard genome sequencing and annotation.</title>
        <authorList>
            <consortium name="The Broad Institute Genomics Platform"/>
            <consortium name="The Broad Institute Genome Sequencing Center for Infectious Disease"/>
            <person name="Wu L."/>
            <person name="Ma J."/>
        </authorList>
    </citation>
    <scope>NUCLEOTIDE SEQUENCE [LARGE SCALE GENOMIC DNA]</scope>
    <source>
        <strain evidence="11">JCM 17933</strain>
    </source>
</reference>
<proteinExistence type="inferred from homology"/>
<evidence type="ECO:0000256" key="7">
    <source>
        <dbReference type="SAM" id="Phobius"/>
    </source>
</evidence>
<dbReference type="InterPro" id="IPR049177">
    <property type="entry name" value="MgtC_SapB_SrpB_YhiD_N"/>
</dbReference>
<keyword evidence="11" id="KW-1185">Reference proteome</keyword>
<feature type="transmembrane region" description="Helical" evidence="7">
    <location>
        <begin position="65"/>
        <end position="83"/>
    </location>
</feature>
<evidence type="ECO:0000256" key="5">
    <source>
        <dbReference type="ARBA" id="ARBA00022989"/>
    </source>
</evidence>
<sequence length="224" mass="23493">MQIGELLIALVLSAAIGVEREIRQKSAGLRTHTLVGFASALIMLVSKYGFTDVLDGHIALDPSRVAAQIVSGIGFIGGGLIFVRRDVVRGLTTAAAVWLTAAVGMAAGAGLWLLALLVTAGYFVVMVVLTPLAARLPRSKYAPALLHLTYLDRRGILRRVIEYCTEHGFVIGRLSVDQSDPQSGTVSVTLAVQGGGSVSGLATRLSEIDGVLTVSTDDTNAPQL</sequence>
<dbReference type="EMBL" id="BAABHF010000038">
    <property type="protein sequence ID" value="GAA4505730.1"/>
    <property type="molecule type" value="Genomic_DNA"/>
</dbReference>
<evidence type="ECO:0000256" key="4">
    <source>
        <dbReference type="ARBA" id="ARBA00022692"/>
    </source>
</evidence>